<dbReference type="AlphaFoldDB" id="A0A7Y8KWB6"/>
<dbReference type="RefSeq" id="WP_177132895.1">
    <property type="nucleotide sequence ID" value="NZ_VYGV01000003.1"/>
</dbReference>
<reference evidence="1 2" key="1">
    <citation type="submission" date="2019-09" db="EMBL/GenBank/DDBJ databases">
        <title>Hydrogenophaga aromatica sp. nov., isolated from a para-xylene-degrading enrichment culture.</title>
        <authorList>
            <person name="Tancsics A."/>
            <person name="Banerjee S."/>
        </authorList>
    </citation>
    <scope>NUCLEOTIDE SEQUENCE [LARGE SCALE GENOMIC DNA]</scope>
    <source>
        <strain evidence="1 2">D2P1</strain>
    </source>
</reference>
<gene>
    <name evidence="1" type="ORF">F3K02_02225</name>
</gene>
<organism evidence="1 2">
    <name type="scientific">Hydrogenophaga aromaticivorans</name>
    <dbReference type="NCBI Taxonomy" id="2610898"/>
    <lineage>
        <taxon>Bacteria</taxon>
        <taxon>Pseudomonadati</taxon>
        <taxon>Pseudomonadota</taxon>
        <taxon>Betaproteobacteria</taxon>
        <taxon>Burkholderiales</taxon>
        <taxon>Comamonadaceae</taxon>
        <taxon>Hydrogenophaga</taxon>
    </lineage>
</organism>
<proteinExistence type="predicted"/>
<evidence type="ECO:0000313" key="1">
    <source>
        <dbReference type="EMBL" id="NWF44071.1"/>
    </source>
</evidence>
<dbReference type="Proteomes" id="UP000545507">
    <property type="component" value="Unassembled WGS sequence"/>
</dbReference>
<protein>
    <submittedName>
        <fullName evidence="1">DUF721 domain-containing protein</fullName>
    </submittedName>
</protein>
<name>A0A7Y8KWB6_9BURK</name>
<comment type="caution">
    <text evidence="1">The sequence shown here is derived from an EMBL/GenBank/DDBJ whole genome shotgun (WGS) entry which is preliminary data.</text>
</comment>
<evidence type="ECO:0000313" key="2">
    <source>
        <dbReference type="Proteomes" id="UP000545507"/>
    </source>
</evidence>
<sequence length="104" mass="11701">MPEHRFQTQFSLEQAASAAPTLAALRERIRESQQCLEQIQHLIPAALRRQVQAGPIHETEWCLLVSSAAASTKLRQLLPTLQQTLTHQGARVSSIRIKVQTPQR</sequence>
<accession>A0A7Y8KWB6</accession>
<dbReference type="EMBL" id="VYGV01000003">
    <property type="protein sequence ID" value="NWF44071.1"/>
    <property type="molecule type" value="Genomic_DNA"/>
</dbReference>
<keyword evidence="2" id="KW-1185">Reference proteome</keyword>